<evidence type="ECO:0000256" key="1">
    <source>
        <dbReference type="SAM" id="MobiDB-lite"/>
    </source>
</evidence>
<dbReference type="Proteomes" id="UP000887566">
    <property type="component" value="Unplaced"/>
</dbReference>
<evidence type="ECO:0000256" key="2">
    <source>
        <dbReference type="SAM" id="Phobius"/>
    </source>
</evidence>
<keyword evidence="2" id="KW-1133">Transmembrane helix</keyword>
<evidence type="ECO:0000313" key="3">
    <source>
        <dbReference type="Proteomes" id="UP000887566"/>
    </source>
</evidence>
<evidence type="ECO:0000313" key="4">
    <source>
        <dbReference type="WBParaSite" id="PSAMB.scaffold2903size20647.g19614.t1"/>
    </source>
</evidence>
<feature type="compositionally biased region" description="Polar residues" evidence="1">
    <location>
        <begin position="96"/>
        <end position="106"/>
    </location>
</feature>
<accession>A0A914W2U6</accession>
<feature type="region of interest" description="Disordered" evidence="1">
    <location>
        <begin position="1"/>
        <end position="34"/>
    </location>
</feature>
<keyword evidence="3" id="KW-1185">Reference proteome</keyword>
<keyword evidence="2" id="KW-0812">Transmembrane</keyword>
<protein>
    <submittedName>
        <fullName evidence="4">Uncharacterized protein</fullName>
    </submittedName>
</protein>
<sequence>MEQWRASGPPVSGRRSLAPCPDPIGPPSSSVSGQSRVFDRSAPVVFPVSFLFAPAVVGRAVFGVVVVYRRGHDDLPPADNRPSYSSVARVARPSALRTSTPTSRTR</sequence>
<feature type="transmembrane region" description="Helical" evidence="2">
    <location>
        <begin position="44"/>
        <end position="68"/>
    </location>
</feature>
<reference evidence="4" key="1">
    <citation type="submission" date="2022-11" db="UniProtKB">
        <authorList>
            <consortium name="WormBaseParasite"/>
        </authorList>
    </citation>
    <scope>IDENTIFICATION</scope>
</reference>
<feature type="region of interest" description="Disordered" evidence="1">
    <location>
        <begin position="73"/>
        <end position="106"/>
    </location>
</feature>
<dbReference type="AlphaFoldDB" id="A0A914W2U6"/>
<name>A0A914W2U6_9BILA</name>
<dbReference type="WBParaSite" id="PSAMB.scaffold2903size20647.g19614.t1">
    <property type="protein sequence ID" value="PSAMB.scaffold2903size20647.g19614.t1"/>
    <property type="gene ID" value="PSAMB.scaffold2903size20647.g19614"/>
</dbReference>
<proteinExistence type="predicted"/>
<organism evidence="3 4">
    <name type="scientific">Plectus sambesii</name>
    <dbReference type="NCBI Taxonomy" id="2011161"/>
    <lineage>
        <taxon>Eukaryota</taxon>
        <taxon>Metazoa</taxon>
        <taxon>Ecdysozoa</taxon>
        <taxon>Nematoda</taxon>
        <taxon>Chromadorea</taxon>
        <taxon>Plectida</taxon>
        <taxon>Plectina</taxon>
        <taxon>Plectoidea</taxon>
        <taxon>Plectidae</taxon>
        <taxon>Plectus</taxon>
    </lineage>
</organism>
<keyword evidence="2" id="KW-0472">Membrane</keyword>